<dbReference type="InterPro" id="IPR012347">
    <property type="entry name" value="Ferritin-like"/>
</dbReference>
<dbReference type="AlphaFoldDB" id="A0A1F5R7B2"/>
<protein>
    <recommendedName>
        <fullName evidence="3">Rubrerythrin diiron-binding domain-containing protein</fullName>
    </recommendedName>
</protein>
<dbReference type="Gene3D" id="1.20.1260.10">
    <property type="match status" value="1"/>
</dbReference>
<reference evidence="1 2" key="1">
    <citation type="journal article" date="2016" name="Nat. Commun.">
        <title>Thousands of microbial genomes shed light on interconnected biogeochemical processes in an aquifer system.</title>
        <authorList>
            <person name="Anantharaman K."/>
            <person name="Brown C.T."/>
            <person name="Hug L.A."/>
            <person name="Sharon I."/>
            <person name="Castelle C.J."/>
            <person name="Probst A.J."/>
            <person name="Thomas B.C."/>
            <person name="Singh A."/>
            <person name="Wilkins M.J."/>
            <person name="Karaoz U."/>
            <person name="Brodie E.L."/>
            <person name="Williams K.H."/>
            <person name="Hubbard S.S."/>
            <person name="Banfield J.F."/>
        </authorList>
    </citation>
    <scope>NUCLEOTIDE SEQUENCE [LARGE SCALE GENOMIC DNA]</scope>
</reference>
<accession>A0A1F5R7B2</accession>
<organism evidence="1 2">
    <name type="scientific">Candidatus Edwardsbacteria bacterium GWF2_54_11</name>
    <dbReference type="NCBI Taxonomy" id="1817851"/>
    <lineage>
        <taxon>Bacteria</taxon>
        <taxon>Candidatus Edwardsiibacteriota</taxon>
    </lineage>
</organism>
<dbReference type="InterPro" id="IPR009078">
    <property type="entry name" value="Ferritin-like_SF"/>
</dbReference>
<proteinExistence type="predicted"/>
<evidence type="ECO:0008006" key="3">
    <source>
        <dbReference type="Google" id="ProtNLM"/>
    </source>
</evidence>
<comment type="caution">
    <text evidence="1">The sequence shown here is derived from an EMBL/GenBank/DDBJ whole genome shotgun (WGS) entry which is preliminary data.</text>
</comment>
<sequence>MEDLKLANKLVKALDMAIRFERQAQERYAREATYSYEYDVKGLFKQLVSEELKHERILTQKKNLVLKDIAKMDKKK</sequence>
<evidence type="ECO:0000313" key="2">
    <source>
        <dbReference type="Proteomes" id="UP000177230"/>
    </source>
</evidence>
<evidence type="ECO:0000313" key="1">
    <source>
        <dbReference type="EMBL" id="OGF10342.1"/>
    </source>
</evidence>
<gene>
    <name evidence="1" type="ORF">A2024_02330</name>
</gene>
<dbReference type="SUPFAM" id="SSF47240">
    <property type="entry name" value="Ferritin-like"/>
    <property type="match status" value="1"/>
</dbReference>
<dbReference type="EMBL" id="MFFM01000039">
    <property type="protein sequence ID" value="OGF10342.1"/>
    <property type="molecule type" value="Genomic_DNA"/>
</dbReference>
<name>A0A1F5R7B2_9BACT</name>
<dbReference type="Proteomes" id="UP000177230">
    <property type="component" value="Unassembled WGS sequence"/>
</dbReference>